<dbReference type="SUPFAM" id="SSF51445">
    <property type="entry name" value="(Trans)glycosidases"/>
    <property type="match status" value="1"/>
</dbReference>
<dbReference type="GO" id="GO:0016787">
    <property type="term" value="F:hydrolase activity"/>
    <property type="evidence" value="ECO:0007669"/>
    <property type="project" value="UniProtKB-KW"/>
</dbReference>
<dbReference type="InterPro" id="IPR006047">
    <property type="entry name" value="GH13_cat_dom"/>
</dbReference>
<dbReference type="RefSeq" id="WP_285312192.1">
    <property type="nucleotide sequence ID" value="NZ_JASOIH010000253.1"/>
</dbReference>
<comment type="caution">
    <text evidence="2">The sequence shown here is derived from an EMBL/GenBank/DDBJ whole genome shotgun (WGS) entry which is preliminary data.</text>
</comment>
<dbReference type="AlphaFoldDB" id="A0AAW6XZV1"/>
<keyword evidence="2" id="KW-0378">Hydrolase</keyword>
<accession>A0AAW6XZV1</accession>
<protein>
    <submittedName>
        <fullName evidence="2">Alpha-amylase family glycosyl hydrolase</fullName>
    </submittedName>
</protein>
<dbReference type="Gene3D" id="3.30.1590.10">
    <property type="entry name" value="Maltooligosyl trehalose synthase, domain 2"/>
    <property type="match status" value="1"/>
</dbReference>
<evidence type="ECO:0000259" key="1">
    <source>
        <dbReference type="Pfam" id="PF00128"/>
    </source>
</evidence>
<name>A0AAW6XZV1_STRAG</name>
<evidence type="ECO:0000313" key="3">
    <source>
        <dbReference type="Proteomes" id="UP001230629"/>
    </source>
</evidence>
<sequence>PGSKHGYDVVDHRHVSRQIGGRKAFEELASAAHEAGLGVIVDVVPNHMAVPTPVWHSRAMWSVLKRGLESEYANWFDVEVNEPILMPILGARIGQVLAAG</sequence>
<dbReference type="EMBL" id="JASOIH010000253">
    <property type="protein sequence ID" value="MDK6900566.1"/>
    <property type="molecule type" value="Genomic_DNA"/>
</dbReference>
<dbReference type="GO" id="GO:0005992">
    <property type="term" value="P:trehalose biosynthetic process"/>
    <property type="evidence" value="ECO:0007669"/>
    <property type="project" value="TreeGrafter"/>
</dbReference>
<dbReference type="GO" id="GO:0047470">
    <property type="term" value="F:(1,4)-alpha-D-glucan 1-alpha-D-glucosylmutase activity"/>
    <property type="evidence" value="ECO:0007669"/>
    <property type="project" value="TreeGrafter"/>
</dbReference>
<organism evidence="2 3">
    <name type="scientific">Streptococcus agalactiae</name>
    <dbReference type="NCBI Taxonomy" id="1311"/>
    <lineage>
        <taxon>Bacteria</taxon>
        <taxon>Bacillati</taxon>
        <taxon>Bacillota</taxon>
        <taxon>Bacilli</taxon>
        <taxon>Lactobacillales</taxon>
        <taxon>Streptococcaceae</taxon>
        <taxon>Streptococcus</taxon>
    </lineage>
</organism>
<dbReference type="Pfam" id="PF00128">
    <property type="entry name" value="Alpha-amylase"/>
    <property type="match status" value="1"/>
</dbReference>
<feature type="non-terminal residue" evidence="2">
    <location>
        <position position="100"/>
    </location>
</feature>
<dbReference type="Proteomes" id="UP001230629">
    <property type="component" value="Unassembled WGS sequence"/>
</dbReference>
<dbReference type="GO" id="GO:0030980">
    <property type="term" value="P:alpha-glucan catabolic process"/>
    <property type="evidence" value="ECO:0007669"/>
    <property type="project" value="TreeGrafter"/>
</dbReference>
<dbReference type="InterPro" id="IPR017853">
    <property type="entry name" value="GH"/>
</dbReference>
<evidence type="ECO:0000313" key="2">
    <source>
        <dbReference type="EMBL" id="MDK6900566.1"/>
    </source>
</evidence>
<proteinExistence type="predicted"/>
<dbReference type="Gene3D" id="3.20.20.80">
    <property type="entry name" value="Glycosidases"/>
    <property type="match status" value="1"/>
</dbReference>
<dbReference type="PANTHER" id="PTHR10357:SF216">
    <property type="entry name" value="MALTOOLIGOSYL TREHALOSE SYNTHASE-RELATED"/>
    <property type="match status" value="1"/>
</dbReference>
<feature type="non-terminal residue" evidence="2">
    <location>
        <position position="1"/>
    </location>
</feature>
<dbReference type="PANTHER" id="PTHR10357">
    <property type="entry name" value="ALPHA-AMYLASE FAMILY MEMBER"/>
    <property type="match status" value="1"/>
</dbReference>
<feature type="domain" description="Glycosyl hydrolase family 13 catalytic" evidence="1">
    <location>
        <begin position="3"/>
        <end position="76"/>
    </location>
</feature>
<reference evidence="2" key="1">
    <citation type="submission" date="2023-05" db="EMBL/GenBank/DDBJ databases">
        <title>Cataloging the Phylogenetic Diversity of Human Bladder Bacteria.</title>
        <authorList>
            <person name="Du J."/>
        </authorList>
    </citation>
    <scope>NUCLEOTIDE SEQUENCE</scope>
    <source>
        <strain evidence="2">UMB8703</strain>
    </source>
</reference>
<gene>
    <name evidence="2" type="ORF">QP229_11450</name>
</gene>